<gene>
    <name evidence="1" type="ORF">DESME_06035</name>
</gene>
<proteinExistence type="predicted"/>
<evidence type="ECO:0000313" key="1">
    <source>
        <dbReference type="EMBL" id="AHF08514.1"/>
    </source>
</evidence>
<name>W0EH23_9FIRM</name>
<dbReference type="OrthoDB" id="5326845at2"/>
<reference evidence="1 2" key="1">
    <citation type="submission" date="2013-12" db="EMBL/GenBank/DDBJ databases">
        <authorList>
            <consortium name="DOE Joint Genome Institute"/>
            <person name="Smidt H."/>
            <person name="Huntemann M."/>
            <person name="Han J."/>
            <person name="Chen A."/>
            <person name="Kyrpides N."/>
            <person name="Mavromatis K."/>
            <person name="Markowitz V."/>
            <person name="Palaniappan K."/>
            <person name="Ivanova N."/>
            <person name="Schaumberg A."/>
            <person name="Pati A."/>
            <person name="Liolios K."/>
            <person name="Nordberg H.P."/>
            <person name="Cantor M.N."/>
            <person name="Hua S.X."/>
            <person name="Woyke T."/>
        </authorList>
    </citation>
    <scope>NUCLEOTIDE SEQUENCE [LARGE SCALE GENOMIC DNA]</scope>
    <source>
        <strain evidence="2">DSM 15288</strain>
    </source>
</reference>
<dbReference type="KEGG" id="dmt:DESME_06035"/>
<evidence type="ECO:0000313" key="2">
    <source>
        <dbReference type="Proteomes" id="UP000010847"/>
    </source>
</evidence>
<protein>
    <submittedName>
        <fullName evidence="1">Uncharacterized protein</fullName>
    </submittedName>
</protein>
<accession>W0EH23</accession>
<dbReference type="Proteomes" id="UP000010847">
    <property type="component" value="Chromosome"/>
</dbReference>
<sequence>MEYEAQLEKILEWVGPRLISCPVRDGVSFYQNTDKIFKIRRRRKGWYLEFSVPVPACPDLKVLSSEEVVVRKLGRTRWIYRGTSDEDVRQLVVAAMASISQPRAVEPAMMRDMRIVTEFTCPCLKKMEKLQNASNLPQEISQQLKEACDLLRSERYNDFIPRIAQALQNITSHMLHENGIEPSGDLRNQLDSLIERGIISSVLKDEVAELFRTNILERHFEDQMRAYPLALMLVSFTSKLINVEKLVNHWS</sequence>
<organism evidence="1 2">
    <name type="scientific">Desulfitobacterium metallireducens DSM 15288</name>
    <dbReference type="NCBI Taxonomy" id="871968"/>
    <lineage>
        <taxon>Bacteria</taxon>
        <taxon>Bacillati</taxon>
        <taxon>Bacillota</taxon>
        <taxon>Clostridia</taxon>
        <taxon>Eubacteriales</taxon>
        <taxon>Desulfitobacteriaceae</taxon>
        <taxon>Desulfitobacterium</taxon>
    </lineage>
</organism>
<dbReference type="EMBL" id="CP007032">
    <property type="protein sequence ID" value="AHF08514.1"/>
    <property type="molecule type" value="Genomic_DNA"/>
</dbReference>
<keyword evidence="2" id="KW-1185">Reference proteome</keyword>
<dbReference type="HOGENOM" id="CLU_1105745_0_0_9"/>
<dbReference type="AlphaFoldDB" id="W0EH23"/>
<dbReference type="STRING" id="871968.DESME_06035"/>
<dbReference type="RefSeq" id="WP_006715668.1">
    <property type="nucleotide sequence ID" value="NZ_CP007032.1"/>
</dbReference>